<dbReference type="GO" id="GO:0061685">
    <property type="term" value="F:diphthine methylesterase activity"/>
    <property type="evidence" value="ECO:0007669"/>
    <property type="project" value="UniProtKB-EC"/>
</dbReference>
<evidence type="ECO:0000256" key="2">
    <source>
        <dbReference type="ARBA" id="ARBA00022574"/>
    </source>
</evidence>
<comment type="catalytic activity">
    <reaction evidence="7">
        <text>diphthine methyl ester-[translation elongation factor 2] + H2O = diphthine-[translation elongation factor 2] + methanol + H(+)</text>
        <dbReference type="Rhea" id="RHEA:42656"/>
        <dbReference type="Rhea" id="RHEA-COMP:10172"/>
        <dbReference type="Rhea" id="RHEA-COMP:10173"/>
        <dbReference type="ChEBI" id="CHEBI:15377"/>
        <dbReference type="ChEBI" id="CHEBI:15378"/>
        <dbReference type="ChEBI" id="CHEBI:17790"/>
        <dbReference type="ChEBI" id="CHEBI:79005"/>
        <dbReference type="ChEBI" id="CHEBI:82696"/>
        <dbReference type="EC" id="3.1.1.97"/>
    </reaction>
</comment>
<dbReference type="GO" id="GO:0017183">
    <property type="term" value="P:protein histidyl modification to diphthamide"/>
    <property type="evidence" value="ECO:0007669"/>
    <property type="project" value="TreeGrafter"/>
</dbReference>
<evidence type="ECO:0000313" key="8">
    <source>
        <dbReference type="EMBL" id="KAK3669394.1"/>
    </source>
</evidence>
<proteinExistence type="inferred from homology"/>
<sequence length="340" mass="37503">MSSVYVSEKELPASAVLHIAFSPHQRNMLAVASSAGHLFFYDLALKTSEGPRLVTRAHKMICRQDLLVLYLAWHPTKADTVAVTLSDGRVCLCTSTVASRNRLWLHHGSEVSTFRTAKHTLEPWVLAFMDGANGEQGGRVLSGGDDMVMQLSQVVTKDDKEVGETLWRDSRVHQAGVTALLPLGTDLVLTGSYDDHIRLVSTPTSGRRVALAELDLDGGVWRLQVLQDTADTDADADADASMTVPSGEIISRIITILASCMHAGTRIVRLTRQRPQDNSTDDDQWLFEVVGKFEEHESMNYGSDVQPTAEESSVKTIVSTSFYDRKLCLWRYDLKDAVLG</sequence>
<keyword evidence="9" id="KW-1185">Reference proteome</keyword>
<dbReference type="EC" id="3.1.1.97" evidence="6"/>
<protein>
    <recommendedName>
        <fullName evidence="6">methylated diphthine methylhydrolase</fullName>
        <ecNumber evidence="6">3.1.1.97</ecNumber>
    </recommendedName>
</protein>
<dbReference type="Gene3D" id="2.130.10.10">
    <property type="entry name" value="YVTN repeat-like/Quinoprotein amine dehydrogenase"/>
    <property type="match status" value="1"/>
</dbReference>
<comment type="pathway">
    <text evidence="1">Protein modification; peptidyl-diphthamide biosynthesis.</text>
</comment>
<comment type="similarity">
    <text evidence="5">Belongs to the DPH7 family.</text>
</comment>
<dbReference type="SUPFAM" id="SSF50978">
    <property type="entry name" value="WD40 repeat-like"/>
    <property type="match status" value="1"/>
</dbReference>
<dbReference type="InterPro" id="IPR015943">
    <property type="entry name" value="WD40/YVTN_repeat-like_dom_sf"/>
</dbReference>
<comment type="caution">
    <text evidence="8">The sequence shown here is derived from an EMBL/GenBank/DDBJ whole genome shotgun (WGS) entry which is preliminary data.</text>
</comment>
<evidence type="ECO:0000256" key="4">
    <source>
        <dbReference type="ARBA" id="ARBA00022801"/>
    </source>
</evidence>
<evidence type="ECO:0000256" key="1">
    <source>
        <dbReference type="ARBA" id="ARBA00005156"/>
    </source>
</evidence>
<gene>
    <name evidence="8" type="ORF">LTR78_010739</name>
</gene>
<keyword evidence="4" id="KW-0378">Hydrolase</keyword>
<dbReference type="PANTHER" id="PTHR46042">
    <property type="entry name" value="DIPHTHINE METHYLTRANSFERASE"/>
    <property type="match status" value="1"/>
</dbReference>
<evidence type="ECO:0000256" key="6">
    <source>
        <dbReference type="ARBA" id="ARBA00039131"/>
    </source>
</evidence>
<dbReference type="InterPro" id="IPR001680">
    <property type="entry name" value="WD40_rpt"/>
</dbReference>
<dbReference type="SMART" id="SM00320">
    <property type="entry name" value="WD40"/>
    <property type="match status" value="4"/>
</dbReference>
<keyword evidence="3" id="KW-0677">Repeat</keyword>
<evidence type="ECO:0000256" key="5">
    <source>
        <dbReference type="ARBA" id="ARBA00038092"/>
    </source>
</evidence>
<dbReference type="GO" id="GO:0005737">
    <property type="term" value="C:cytoplasm"/>
    <property type="evidence" value="ECO:0007669"/>
    <property type="project" value="TreeGrafter"/>
</dbReference>
<dbReference type="PANTHER" id="PTHR46042:SF1">
    <property type="entry name" value="DIPHTHINE METHYLTRANSFERASE"/>
    <property type="match status" value="1"/>
</dbReference>
<evidence type="ECO:0000256" key="3">
    <source>
        <dbReference type="ARBA" id="ARBA00022737"/>
    </source>
</evidence>
<keyword evidence="2" id="KW-0853">WD repeat</keyword>
<reference evidence="8" key="1">
    <citation type="submission" date="2023-07" db="EMBL/GenBank/DDBJ databases">
        <title>Black Yeasts Isolated from many extreme environments.</title>
        <authorList>
            <person name="Coleine C."/>
            <person name="Stajich J.E."/>
            <person name="Selbmann L."/>
        </authorList>
    </citation>
    <scope>NUCLEOTIDE SEQUENCE</scope>
    <source>
        <strain evidence="8">CCFEE 5485</strain>
    </source>
</reference>
<accession>A0AAE0TMQ4</accession>
<dbReference type="InterPro" id="IPR052415">
    <property type="entry name" value="Diphthine_MTase"/>
</dbReference>
<evidence type="ECO:0000313" key="9">
    <source>
        <dbReference type="Proteomes" id="UP001274830"/>
    </source>
</evidence>
<name>A0AAE0TMQ4_9PEZI</name>
<organism evidence="8 9">
    <name type="scientific">Recurvomyces mirabilis</name>
    <dbReference type="NCBI Taxonomy" id="574656"/>
    <lineage>
        <taxon>Eukaryota</taxon>
        <taxon>Fungi</taxon>
        <taxon>Dikarya</taxon>
        <taxon>Ascomycota</taxon>
        <taxon>Pezizomycotina</taxon>
        <taxon>Dothideomycetes</taxon>
        <taxon>Dothideomycetidae</taxon>
        <taxon>Mycosphaerellales</taxon>
        <taxon>Teratosphaeriaceae</taxon>
        <taxon>Recurvomyces</taxon>
    </lineage>
</organism>
<dbReference type="EMBL" id="JAUTXT010000087">
    <property type="protein sequence ID" value="KAK3669394.1"/>
    <property type="molecule type" value="Genomic_DNA"/>
</dbReference>
<dbReference type="AlphaFoldDB" id="A0AAE0TMQ4"/>
<dbReference type="Proteomes" id="UP001274830">
    <property type="component" value="Unassembled WGS sequence"/>
</dbReference>
<evidence type="ECO:0000256" key="7">
    <source>
        <dbReference type="ARBA" id="ARBA00047551"/>
    </source>
</evidence>
<dbReference type="InterPro" id="IPR036322">
    <property type="entry name" value="WD40_repeat_dom_sf"/>
</dbReference>